<evidence type="ECO:0000313" key="1">
    <source>
        <dbReference type="EMBL" id="EFX61747.1"/>
    </source>
</evidence>
<accession>E9I2N3</accession>
<dbReference type="InParanoid" id="E9I2N3"/>
<dbReference type="KEGG" id="dpx:DAPPUDRAFT_271991"/>
<proteinExistence type="predicted"/>
<protein>
    <submittedName>
        <fullName evidence="1">Uncharacterized protein</fullName>
    </submittedName>
</protein>
<dbReference type="Proteomes" id="UP000000305">
    <property type="component" value="Unassembled WGS sequence"/>
</dbReference>
<name>E9I2N3_DAPPU</name>
<keyword evidence="2" id="KW-1185">Reference proteome</keyword>
<reference evidence="1 2" key="1">
    <citation type="journal article" date="2011" name="Science">
        <title>The ecoresponsive genome of Daphnia pulex.</title>
        <authorList>
            <person name="Colbourne J.K."/>
            <person name="Pfrender M.E."/>
            <person name="Gilbert D."/>
            <person name="Thomas W.K."/>
            <person name="Tucker A."/>
            <person name="Oakley T.H."/>
            <person name="Tokishita S."/>
            <person name="Aerts A."/>
            <person name="Arnold G.J."/>
            <person name="Basu M.K."/>
            <person name="Bauer D.J."/>
            <person name="Caceres C.E."/>
            <person name="Carmel L."/>
            <person name="Casola C."/>
            <person name="Choi J.H."/>
            <person name="Detter J.C."/>
            <person name="Dong Q."/>
            <person name="Dusheyko S."/>
            <person name="Eads B.D."/>
            <person name="Frohlich T."/>
            <person name="Geiler-Samerotte K.A."/>
            <person name="Gerlach D."/>
            <person name="Hatcher P."/>
            <person name="Jogdeo S."/>
            <person name="Krijgsveld J."/>
            <person name="Kriventseva E.V."/>
            <person name="Kultz D."/>
            <person name="Laforsch C."/>
            <person name="Lindquist E."/>
            <person name="Lopez J."/>
            <person name="Manak J.R."/>
            <person name="Muller J."/>
            <person name="Pangilinan J."/>
            <person name="Patwardhan R.P."/>
            <person name="Pitluck S."/>
            <person name="Pritham E.J."/>
            <person name="Rechtsteiner A."/>
            <person name="Rho M."/>
            <person name="Rogozin I.B."/>
            <person name="Sakarya O."/>
            <person name="Salamov A."/>
            <person name="Schaack S."/>
            <person name="Shapiro H."/>
            <person name="Shiga Y."/>
            <person name="Skalitzky C."/>
            <person name="Smith Z."/>
            <person name="Souvorov A."/>
            <person name="Sung W."/>
            <person name="Tang Z."/>
            <person name="Tsuchiya D."/>
            <person name="Tu H."/>
            <person name="Vos H."/>
            <person name="Wang M."/>
            <person name="Wolf Y.I."/>
            <person name="Yamagata H."/>
            <person name="Yamada T."/>
            <person name="Ye Y."/>
            <person name="Shaw J.R."/>
            <person name="Andrews J."/>
            <person name="Crease T.J."/>
            <person name="Tang H."/>
            <person name="Lucas S.M."/>
            <person name="Robertson H.M."/>
            <person name="Bork P."/>
            <person name="Koonin E.V."/>
            <person name="Zdobnov E.M."/>
            <person name="Grigoriev I.V."/>
            <person name="Lynch M."/>
            <person name="Boore J.L."/>
        </authorList>
    </citation>
    <scope>NUCLEOTIDE SEQUENCE [LARGE SCALE GENOMIC DNA]</scope>
</reference>
<dbReference type="EMBL" id="GL734174">
    <property type="protein sequence ID" value="EFX61747.1"/>
    <property type="molecule type" value="Genomic_DNA"/>
</dbReference>
<organism evidence="1 2">
    <name type="scientific">Daphnia pulex</name>
    <name type="common">Water flea</name>
    <dbReference type="NCBI Taxonomy" id="6669"/>
    <lineage>
        <taxon>Eukaryota</taxon>
        <taxon>Metazoa</taxon>
        <taxon>Ecdysozoa</taxon>
        <taxon>Arthropoda</taxon>
        <taxon>Crustacea</taxon>
        <taxon>Branchiopoda</taxon>
        <taxon>Diplostraca</taxon>
        <taxon>Cladocera</taxon>
        <taxon>Anomopoda</taxon>
        <taxon>Daphniidae</taxon>
        <taxon>Daphnia</taxon>
    </lineage>
</organism>
<gene>
    <name evidence="1" type="ORF">DAPPUDRAFT_271991</name>
</gene>
<sequence>MALFLSEVVEEMMTDGNVITMFGAGRIGKRRISVDHYYPDRGMELVSALDVEGDCKEPHMPQELKLSPPKCAFHPLSFFMLVLAC</sequence>
<dbReference type="HOGENOM" id="CLU_2514943_0_0_1"/>
<dbReference type="OrthoDB" id="5806726at2759"/>
<evidence type="ECO:0000313" key="2">
    <source>
        <dbReference type="Proteomes" id="UP000000305"/>
    </source>
</evidence>
<dbReference type="AlphaFoldDB" id="E9I2N3"/>